<protein>
    <submittedName>
        <fullName evidence="2">Uncharacterized protein</fullName>
    </submittedName>
</protein>
<gene>
    <name evidence="2" type="ORF">FKG94_10675</name>
</gene>
<keyword evidence="1" id="KW-0472">Membrane</keyword>
<organism evidence="2 3">
    <name type="scientific">Exilibacterium tricleocarpae</name>
    <dbReference type="NCBI Taxonomy" id="2591008"/>
    <lineage>
        <taxon>Bacteria</taxon>
        <taxon>Pseudomonadati</taxon>
        <taxon>Pseudomonadota</taxon>
        <taxon>Gammaproteobacteria</taxon>
        <taxon>Cellvibrionales</taxon>
        <taxon>Cellvibrionaceae</taxon>
        <taxon>Exilibacterium</taxon>
    </lineage>
</organism>
<dbReference type="EMBL" id="VHSG01000010">
    <property type="protein sequence ID" value="TQV80124.1"/>
    <property type="molecule type" value="Genomic_DNA"/>
</dbReference>
<comment type="caution">
    <text evidence="2">The sequence shown here is derived from an EMBL/GenBank/DDBJ whole genome shotgun (WGS) entry which is preliminary data.</text>
</comment>
<keyword evidence="3" id="KW-1185">Reference proteome</keyword>
<feature type="transmembrane region" description="Helical" evidence="1">
    <location>
        <begin position="12"/>
        <end position="31"/>
    </location>
</feature>
<keyword evidence="1" id="KW-1133">Transmembrane helix</keyword>
<dbReference type="Proteomes" id="UP000319732">
    <property type="component" value="Unassembled WGS sequence"/>
</dbReference>
<dbReference type="RefSeq" id="WP_142904223.1">
    <property type="nucleotide sequence ID" value="NZ_ML660092.1"/>
</dbReference>
<proteinExistence type="predicted"/>
<evidence type="ECO:0000313" key="3">
    <source>
        <dbReference type="Proteomes" id="UP000319732"/>
    </source>
</evidence>
<name>A0A545TSC5_9GAMM</name>
<sequence>MLAIGTVGTDSVFVLNHTGLSMLVFAAFSAVNRGRRKLFLYTFIFTFTDFSQFKSLPNKAKCQLFC</sequence>
<reference evidence="2 3" key="1">
    <citation type="submission" date="2019-06" db="EMBL/GenBank/DDBJ databases">
        <title>Whole genome sequence for Cellvibrionaceae sp. R142.</title>
        <authorList>
            <person name="Wang G."/>
        </authorList>
    </citation>
    <scope>NUCLEOTIDE SEQUENCE [LARGE SCALE GENOMIC DNA]</scope>
    <source>
        <strain evidence="2 3">R142</strain>
    </source>
</reference>
<evidence type="ECO:0000313" key="2">
    <source>
        <dbReference type="EMBL" id="TQV80124.1"/>
    </source>
</evidence>
<evidence type="ECO:0000256" key="1">
    <source>
        <dbReference type="SAM" id="Phobius"/>
    </source>
</evidence>
<keyword evidence="1" id="KW-0812">Transmembrane</keyword>
<accession>A0A545TSC5</accession>
<dbReference type="AlphaFoldDB" id="A0A545TSC5"/>